<dbReference type="GO" id="GO:0016747">
    <property type="term" value="F:acyltransferase activity, transferring groups other than amino-acyl groups"/>
    <property type="evidence" value="ECO:0007669"/>
    <property type="project" value="InterPro"/>
</dbReference>
<comment type="caution">
    <text evidence="3">The sequence shown here is derived from an EMBL/GenBank/DDBJ whole genome shotgun (WGS) entry which is preliminary data.</text>
</comment>
<dbReference type="PATRIC" id="fig|502682.8.peg.2606"/>
<dbReference type="Pfam" id="PF00583">
    <property type="entry name" value="Acetyltransf_1"/>
    <property type="match status" value="1"/>
</dbReference>
<name>A0A0G9MKB2_9SPHN</name>
<gene>
    <name evidence="3" type="ORF">AAW01_12780</name>
</gene>
<dbReference type="Gene3D" id="3.40.630.30">
    <property type="match status" value="1"/>
</dbReference>
<organism evidence="3 4">
    <name type="scientific">Aurantiacibacter gangjinensis</name>
    <dbReference type="NCBI Taxonomy" id="502682"/>
    <lineage>
        <taxon>Bacteria</taxon>
        <taxon>Pseudomonadati</taxon>
        <taxon>Pseudomonadota</taxon>
        <taxon>Alphaproteobacteria</taxon>
        <taxon>Sphingomonadales</taxon>
        <taxon>Erythrobacteraceae</taxon>
        <taxon>Aurantiacibacter</taxon>
    </lineage>
</organism>
<proteinExistence type="predicted"/>
<keyword evidence="4" id="KW-1185">Reference proteome</keyword>
<evidence type="ECO:0000313" key="4">
    <source>
        <dbReference type="Proteomes" id="UP000053070"/>
    </source>
</evidence>
<dbReference type="KEGG" id="egn:BMF35_b0049"/>
<dbReference type="OrthoDB" id="143110at2"/>
<dbReference type="STRING" id="502682.BMF35_b0049"/>
<dbReference type="Proteomes" id="UP000053070">
    <property type="component" value="Unassembled WGS sequence"/>
</dbReference>
<dbReference type="EMBL" id="LBHC01000003">
    <property type="protein sequence ID" value="KLE31104.1"/>
    <property type="molecule type" value="Genomic_DNA"/>
</dbReference>
<keyword evidence="2" id="KW-0012">Acyltransferase</keyword>
<reference evidence="3 4" key="1">
    <citation type="submission" date="2015-04" db="EMBL/GenBank/DDBJ databases">
        <title>The draft genome sequence of Erythrobacr gangjinensis K7-2.</title>
        <authorList>
            <person name="Zhuang L."/>
            <person name="Liu Y."/>
            <person name="Shao Z."/>
        </authorList>
    </citation>
    <scope>NUCLEOTIDE SEQUENCE [LARGE SCALE GENOMIC DNA]</scope>
    <source>
        <strain evidence="3 4">K7-2</strain>
    </source>
</reference>
<dbReference type="PANTHER" id="PTHR43877">
    <property type="entry name" value="AMINOALKYLPHOSPHONATE N-ACETYLTRANSFERASE-RELATED-RELATED"/>
    <property type="match status" value="1"/>
</dbReference>
<evidence type="ECO:0000313" key="3">
    <source>
        <dbReference type="EMBL" id="KLE31104.1"/>
    </source>
</evidence>
<evidence type="ECO:0000256" key="2">
    <source>
        <dbReference type="ARBA" id="ARBA00023315"/>
    </source>
</evidence>
<keyword evidence="1 3" id="KW-0808">Transferase</keyword>
<dbReference type="InterPro" id="IPR050832">
    <property type="entry name" value="Bact_Acetyltransf"/>
</dbReference>
<dbReference type="PROSITE" id="PS51186">
    <property type="entry name" value="GNAT"/>
    <property type="match status" value="1"/>
</dbReference>
<dbReference type="CDD" id="cd04301">
    <property type="entry name" value="NAT_SF"/>
    <property type="match status" value="1"/>
</dbReference>
<protein>
    <submittedName>
        <fullName evidence="3">Acetyltransferase</fullName>
    </submittedName>
</protein>
<evidence type="ECO:0000256" key="1">
    <source>
        <dbReference type="ARBA" id="ARBA00022679"/>
    </source>
</evidence>
<dbReference type="SUPFAM" id="SSF55729">
    <property type="entry name" value="Acyl-CoA N-acyltransferases (Nat)"/>
    <property type="match status" value="1"/>
</dbReference>
<accession>A0A0G9MKB2</accession>
<dbReference type="RefSeq" id="WP_047007814.1">
    <property type="nucleotide sequence ID" value="NZ_CP018098.1"/>
</dbReference>
<dbReference type="InterPro" id="IPR016181">
    <property type="entry name" value="Acyl_CoA_acyltransferase"/>
</dbReference>
<dbReference type="AlphaFoldDB" id="A0A0G9MKB2"/>
<sequence>MILRDATPDDARALATLGRDSFCAAFAHLYRPEDLDAFLQSAYSEEAIAAEIADPGIRHQLTADAPGSDLTAFIKVRLTSPYADHSDAKEPLCLGQLYTAPARTGEGLGAALMDWCLQFARDCGKDAVQLSVYSDNPGAQRFYQRYGFEKIADIDFWVGQQRDHEFLYELRL</sequence>
<dbReference type="InterPro" id="IPR000182">
    <property type="entry name" value="GNAT_dom"/>
</dbReference>